<sequence>MATIEKVIPVLDTRNVLVEHLTAKVVPQFTSKYRAVEAVLEISGNLRNQDIIPLLEDEEKLIQAVSHSSWYRREKEELGEELFSKVSEIEPDLSSKITGMLLELDNQTIRQLFESEDLLIKAVEKSKEEYVIYKEESEVKEEIGEELYSRISNIYAPEVASHLTGMLLELQSKDLKILLTNQKELESKLKLAYDTYLKHCSS</sequence>
<dbReference type="GO" id="GO:0005737">
    <property type="term" value="C:cytoplasm"/>
    <property type="evidence" value="ECO:0007669"/>
    <property type="project" value="TreeGrafter"/>
</dbReference>
<gene>
    <name evidence="2" type="primary">PAB1_1</name>
    <name evidence="2" type="ORF">CM83_79718</name>
</gene>
<reference evidence="2" key="1">
    <citation type="journal article" date="2014" name="PLoS ONE">
        <title>Transcriptome-Based Identification of ABC Transporters in the Western Tarnished Plant Bug Lygus hesperus.</title>
        <authorList>
            <person name="Hull J.J."/>
            <person name="Chaney K."/>
            <person name="Geib S.M."/>
            <person name="Fabrick J.A."/>
            <person name="Brent C.S."/>
            <person name="Walsh D."/>
            <person name="Lavine L.C."/>
        </authorList>
    </citation>
    <scope>NUCLEOTIDE SEQUENCE</scope>
</reference>
<dbReference type="Pfam" id="PF00658">
    <property type="entry name" value="MLLE"/>
    <property type="match status" value="2"/>
</dbReference>
<organism evidence="2">
    <name type="scientific">Lygus hesperus</name>
    <name type="common">Western plant bug</name>
    <dbReference type="NCBI Taxonomy" id="30085"/>
    <lineage>
        <taxon>Eukaryota</taxon>
        <taxon>Metazoa</taxon>
        <taxon>Ecdysozoa</taxon>
        <taxon>Arthropoda</taxon>
        <taxon>Hexapoda</taxon>
        <taxon>Insecta</taxon>
        <taxon>Pterygota</taxon>
        <taxon>Neoptera</taxon>
        <taxon>Paraneoptera</taxon>
        <taxon>Hemiptera</taxon>
        <taxon>Heteroptera</taxon>
        <taxon>Panheteroptera</taxon>
        <taxon>Cimicomorpha</taxon>
        <taxon>Miridae</taxon>
        <taxon>Mirini</taxon>
        <taxon>Lygus</taxon>
    </lineage>
</organism>
<protein>
    <submittedName>
        <fullName evidence="2">Polyadenylate-binding protein, cytoplasmic and nuclear</fullName>
    </submittedName>
</protein>
<dbReference type="PANTHER" id="PTHR46276">
    <property type="entry name" value="E3 UBIQUITIN-PROTEIN LIGASE UBR5"/>
    <property type="match status" value="1"/>
</dbReference>
<name>A0A0A9WWJ6_LYGHE</name>
<feature type="domain" description="PABC" evidence="1">
    <location>
        <begin position="58"/>
        <end position="135"/>
    </location>
</feature>
<evidence type="ECO:0000259" key="1">
    <source>
        <dbReference type="PROSITE" id="PS51309"/>
    </source>
</evidence>
<dbReference type="PANTHER" id="PTHR46276:SF1">
    <property type="entry name" value="E3 UBIQUITIN-PROTEIN LIGASE UBR5"/>
    <property type="match status" value="1"/>
</dbReference>
<evidence type="ECO:0000313" key="2">
    <source>
        <dbReference type="EMBL" id="JAG10893.1"/>
    </source>
</evidence>
<proteinExistence type="predicted"/>
<dbReference type="PROSITE" id="PS51309">
    <property type="entry name" value="PABC"/>
    <property type="match status" value="1"/>
</dbReference>
<dbReference type="SMART" id="SM00517">
    <property type="entry name" value="PolyA"/>
    <property type="match status" value="2"/>
</dbReference>
<dbReference type="InterPro" id="IPR036053">
    <property type="entry name" value="PABP-dom"/>
</dbReference>
<dbReference type="GO" id="GO:0034450">
    <property type="term" value="F:ubiquitin-ubiquitin ligase activity"/>
    <property type="evidence" value="ECO:0007669"/>
    <property type="project" value="TreeGrafter"/>
</dbReference>
<dbReference type="AlphaFoldDB" id="A0A0A9WWJ6"/>
<accession>A0A0A9WWJ6</accession>
<dbReference type="Gene3D" id="1.10.1900.10">
    <property type="entry name" value="c-terminal domain of poly(a) binding protein"/>
    <property type="match status" value="2"/>
</dbReference>
<dbReference type="GO" id="GO:0000209">
    <property type="term" value="P:protein polyubiquitination"/>
    <property type="evidence" value="ECO:0007669"/>
    <property type="project" value="TreeGrafter"/>
</dbReference>
<dbReference type="EMBL" id="GBHO01032711">
    <property type="protein sequence ID" value="JAG10893.1"/>
    <property type="molecule type" value="Transcribed_RNA"/>
</dbReference>
<reference evidence="2" key="2">
    <citation type="submission" date="2014-07" db="EMBL/GenBank/DDBJ databases">
        <authorList>
            <person name="Hull J."/>
        </authorList>
    </citation>
    <scope>NUCLEOTIDE SEQUENCE</scope>
</reference>
<dbReference type="GO" id="GO:0003723">
    <property type="term" value="F:RNA binding"/>
    <property type="evidence" value="ECO:0007669"/>
    <property type="project" value="InterPro"/>
</dbReference>
<dbReference type="InterPro" id="IPR002004">
    <property type="entry name" value="PABP_HYD_C"/>
</dbReference>
<dbReference type="GO" id="GO:0005634">
    <property type="term" value="C:nucleus"/>
    <property type="evidence" value="ECO:0007669"/>
    <property type="project" value="TreeGrafter"/>
</dbReference>
<dbReference type="SUPFAM" id="SSF63570">
    <property type="entry name" value="PABC (PABP) domain"/>
    <property type="match status" value="2"/>
</dbReference>
<dbReference type="GO" id="GO:0090263">
    <property type="term" value="P:positive regulation of canonical Wnt signaling pathway"/>
    <property type="evidence" value="ECO:0007669"/>
    <property type="project" value="TreeGrafter"/>
</dbReference>